<dbReference type="Pfam" id="PF00583">
    <property type="entry name" value="Acetyltransf_1"/>
    <property type="match status" value="1"/>
</dbReference>
<keyword evidence="2" id="KW-0689">Ribosomal protein</keyword>
<evidence type="ECO:0000313" key="2">
    <source>
        <dbReference type="EMBL" id="MBB3170827.1"/>
    </source>
</evidence>
<dbReference type="Gene3D" id="3.40.630.30">
    <property type="match status" value="1"/>
</dbReference>
<feature type="domain" description="N-acetyltransferase" evidence="1">
    <location>
        <begin position="74"/>
        <end position="222"/>
    </location>
</feature>
<protein>
    <submittedName>
        <fullName evidence="2">Ribosomal protein S18 acetylase RimI-like enzyme</fullName>
    </submittedName>
</protein>
<dbReference type="Proteomes" id="UP000530850">
    <property type="component" value="Unassembled WGS sequence"/>
</dbReference>
<dbReference type="SUPFAM" id="SSF55729">
    <property type="entry name" value="Acyl-CoA N-acyltransferases (Nat)"/>
    <property type="match status" value="1"/>
</dbReference>
<dbReference type="GeneID" id="93357753"/>
<evidence type="ECO:0000313" key="3">
    <source>
        <dbReference type="Proteomes" id="UP000530850"/>
    </source>
</evidence>
<gene>
    <name evidence="2" type="ORF">FHR31_000607</name>
</gene>
<dbReference type="AlphaFoldDB" id="A0A7W5D0X8"/>
<evidence type="ECO:0000259" key="1">
    <source>
        <dbReference type="PROSITE" id="PS51186"/>
    </source>
</evidence>
<reference evidence="2 3" key="1">
    <citation type="submission" date="2020-08" db="EMBL/GenBank/DDBJ databases">
        <title>Sequencing the genomes of 1000 actinobacteria strains.</title>
        <authorList>
            <person name="Klenk H.-P."/>
        </authorList>
    </citation>
    <scope>NUCLEOTIDE SEQUENCE [LARGE SCALE GENOMIC DNA]</scope>
    <source>
        <strain evidence="2 3">DSM 22242</strain>
    </source>
</reference>
<dbReference type="InterPro" id="IPR000182">
    <property type="entry name" value="GNAT_dom"/>
</dbReference>
<dbReference type="InterPro" id="IPR016181">
    <property type="entry name" value="Acyl_CoA_acyltransferase"/>
</dbReference>
<keyword evidence="2" id="KW-0687">Ribonucleoprotein</keyword>
<dbReference type="RefSeq" id="WP_235869442.1">
    <property type="nucleotide sequence ID" value="NZ_CANPEU010000038.1"/>
</dbReference>
<dbReference type="GO" id="GO:0016747">
    <property type="term" value="F:acyltransferase activity, transferring groups other than amino-acyl groups"/>
    <property type="evidence" value="ECO:0007669"/>
    <property type="project" value="InterPro"/>
</dbReference>
<organism evidence="2 3">
    <name type="scientific">Parvibacter caecicola</name>
    <dbReference type="NCBI Taxonomy" id="747645"/>
    <lineage>
        <taxon>Bacteria</taxon>
        <taxon>Bacillati</taxon>
        <taxon>Actinomycetota</taxon>
        <taxon>Coriobacteriia</taxon>
        <taxon>Coriobacteriales</taxon>
        <taxon>Coriobacteriaceae</taxon>
        <taxon>Parvibacter</taxon>
    </lineage>
</organism>
<proteinExistence type="predicted"/>
<comment type="caution">
    <text evidence="2">The sequence shown here is derived from an EMBL/GenBank/DDBJ whole genome shotgun (WGS) entry which is preliminary data.</text>
</comment>
<sequence>MTVEFVPVKTDEDIARVAKMAGEIWNEYWPPIIGQAQTNYMVEHFQSLPAFTADVKDKGYEYWFITVREDETPVELAQATGDAGLQEKGFSLEDAAENQYAIESERDSLLAKEAIGAACEMPQLRIVGYTGGHGEEDGRFFISKIYLVKDQRGKGLCSETIRFYEALCRDRGLRAMYLTVNKHNDLGIRAYKGKGFEVIDAVETNIGEGFVMDDYILEKKLR</sequence>
<accession>A0A7W5D0X8</accession>
<dbReference type="PROSITE" id="PS51186">
    <property type="entry name" value="GNAT"/>
    <property type="match status" value="1"/>
</dbReference>
<dbReference type="CDD" id="cd04301">
    <property type="entry name" value="NAT_SF"/>
    <property type="match status" value="1"/>
</dbReference>
<name>A0A7W5D0X8_9ACTN</name>
<dbReference type="GO" id="GO:0005840">
    <property type="term" value="C:ribosome"/>
    <property type="evidence" value="ECO:0007669"/>
    <property type="project" value="UniProtKB-KW"/>
</dbReference>
<dbReference type="EMBL" id="JACHYA010000001">
    <property type="protein sequence ID" value="MBB3170827.1"/>
    <property type="molecule type" value="Genomic_DNA"/>
</dbReference>